<dbReference type="RefSeq" id="WP_397712985.1">
    <property type="nucleotide sequence ID" value="NZ_JBIRGN010000003.1"/>
</dbReference>
<comment type="caution">
    <text evidence="2">The sequence shown here is derived from an EMBL/GenBank/DDBJ whole genome shotgun (WGS) entry which is preliminary data.</text>
</comment>
<feature type="region of interest" description="Disordered" evidence="1">
    <location>
        <begin position="52"/>
        <end position="72"/>
    </location>
</feature>
<keyword evidence="3" id="KW-1185">Reference proteome</keyword>
<accession>A0ABW7QQQ9</accession>
<organism evidence="2 3">
    <name type="scientific">Streptomyces longisporoflavus</name>
    <dbReference type="NCBI Taxonomy" id="28044"/>
    <lineage>
        <taxon>Bacteria</taxon>
        <taxon>Bacillati</taxon>
        <taxon>Actinomycetota</taxon>
        <taxon>Actinomycetes</taxon>
        <taxon>Kitasatosporales</taxon>
        <taxon>Streptomycetaceae</taxon>
        <taxon>Streptomyces</taxon>
    </lineage>
</organism>
<dbReference type="Proteomes" id="UP001610818">
    <property type="component" value="Unassembled WGS sequence"/>
</dbReference>
<evidence type="ECO:0000256" key="1">
    <source>
        <dbReference type="SAM" id="MobiDB-lite"/>
    </source>
</evidence>
<name>A0ABW7QQQ9_9ACTN</name>
<evidence type="ECO:0000313" key="2">
    <source>
        <dbReference type="EMBL" id="MFH8547097.1"/>
    </source>
</evidence>
<protein>
    <submittedName>
        <fullName evidence="2">Uncharacterized protein</fullName>
    </submittedName>
</protein>
<sequence length="72" mass="7908">MTPEQPLTLAMAFLESQEITTTDCRGCGTQVSGISGRYACGVCGWTNPWDEGHRDLPVAEDDPDWPGRRPRA</sequence>
<gene>
    <name evidence="2" type="ORF">ACH4F9_19020</name>
</gene>
<proteinExistence type="predicted"/>
<evidence type="ECO:0000313" key="3">
    <source>
        <dbReference type="Proteomes" id="UP001610818"/>
    </source>
</evidence>
<dbReference type="EMBL" id="JBIRGQ010000003">
    <property type="protein sequence ID" value="MFH8547097.1"/>
    <property type="molecule type" value="Genomic_DNA"/>
</dbReference>
<reference evidence="2 3" key="1">
    <citation type="submission" date="2024-10" db="EMBL/GenBank/DDBJ databases">
        <title>The Natural Products Discovery Center: Release of the First 8490 Sequenced Strains for Exploring Actinobacteria Biosynthetic Diversity.</title>
        <authorList>
            <person name="Kalkreuter E."/>
            <person name="Kautsar S.A."/>
            <person name="Yang D."/>
            <person name="Bader C.D."/>
            <person name="Teijaro C.N."/>
            <person name="Fluegel L."/>
            <person name="Davis C.M."/>
            <person name="Simpson J.R."/>
            <person name="Lauterbach L."/>
            <person name="Steele A.D."/>
            <person name="Gui C."/>
            <person name="Meng S."/>
            <person name="Li G."/>
            <person name="Viehrig K."/>
            <person name="Ye F."/>
            <person name="Su P."/>
            <person name="Kiefer A.F."/>
            <person name="Nichols A."/>
            <person name="Cepeda A.J."/>
            <person name="Yan W."/>
            <person name="Fan B."/>
            <person name="Jiang Y."/>
            <person name="Adhikari A."/>
            <person name="Zheng C.-J."/>
            <person name="Schuster L."/>
            <person name="Cowan T.M."/>
            <person name="Smanski M.J."/>
            <person name="Chevrette M.G."/>
            <person name="De Carvalho L.P.S."/>
            <person name="Shen B."/>
        </authorList>
    </citation>
    <scope>NUCLEOTIDE SEQUENCE [LARGE SCALE GENOMIC DNA]</scope>
    <source>
        <strain evidence="2 3">NPDC017990</strain>
    </source>
</reference>